<protein>
    <recommendedName>
        <fullName evidence="2">Glycosyltransferase</fullName>
    </recommendedName>
</protein>
<dbReference type="InterPro" id="IPR029044">
    <property type="entry name" value="Nucleotide-diphossugar_trans"/>
</dbReference>
<evidence type="ECO:0000313" key="1">
    <source>
        <dbReference type="EMBL" id="CAB4190534.1"/>
    </source>
</evidence>
<dbReference type="EMBL" id="LR797148">
    <property type="protein sequence ID" value="CAB4190534.1"/>
    <property type="molecule type" value="Genomic_DNA"/>
</dbReference>
<accession>A0A6J5RFS8</accession>
<sequence>MKIVLGSAFRNSAGRQVDRYFSQARTLRNTLERQGHSLFVVASEGDSVDNTPHVLDVELTTIPGKRVTYNHGGPWFGSTEAPERFRAMQGVGNSILEAVPDDADALIYVESDLIWDAATIMVLLDRVLVDGLDVVSPLVFAGEAFYDIFAFRKNGTRFGPFPPFHHELNGLTEVDSTGSCLVMKADVARKARVSDNDGLVGFCRDAWSKGFHVWVDPNQRIFHP</sequence>
<name>A0A6J5RFS8_9CAUD</name>
<proteinExistence type="predicted"/>
<dbReference type="SUPFAM" id="SSF53448">
    <property type="entry name" value="Nucleotide-diphospho-sugar transferases"/>
    <property type="match status" value="1"/>
</dbReference>
<evidence type="ECO:0008006" key="2">
    <source>
        <dbReference type="Google" id="ProtNLM"/>
    </source>
</evidence>
<gene>
    <name evidence="1" type="ORF">UFOVP1196_68</name>
</gene>
<reference evidence="1" key="1">
    <citation type="submission" date="2020-05" db="EMBL/GenBank/DDBJ databases">
        <authorList>
            <person name="Chiriac C."/>
            <person name="Salcher M."/>
            <person name="Ghai R."/>
            <person name="Kavagutti S V."/>
        </authorList>
    </citation>
    <scope>NUCLEOTIDE SEQUENCE</scope>
</reference>
<organism evidence="1">
    <name type="scientific">uncultured Caudovirales phage</name>
    <dbReference type="NCBI Taxonomy" id="2100421"/>
    <lineage>
        <taxon>Viruses</taxon>
        <taxon>Duplodnaviria</taxon>
        <taxon>Heunggongvirae</taxon>
        <taxon>Uroviricota</taxon>
        <taxon>Caudoviricetes</taxon>
        <taxon>Peduoviridae</taxon>
        <taxon>Maltschvirus</taxon>
        <taxon>Maltschvirus maltsch</taxon>
    </lineage>
</organism>